<reference evidence="3" key="1">
    <citation type="journal article" date="2019" name="Int. J. Syst. Evol. Microbiol.">
        <title>The Global Catalogue of Microorganisms (GCM) 10K type strain sequencing project: providing services to taxonomists for standard genome sequencing and annotation.</title>
        <authorList>
            <consortium name="The Broad Institute Genomics Platform"/>
            <consortium name="The Broad Institute Genome Sequencing Center for Infectious Disease"/>
            <person name="Wu L."/>
            <person name="Ma J."/>
        </authorList>
    </citation>
    <scope>NUCLEOTIDE SEQUENCE [LARGE SCALE GENOMIC DNA]</scope>
    <source>
        <strain evidence="3">CCUG 51308</strain>
    </source>
</reference>
<dbReference type="Proteomes" id="UP001596492">
    <property type="component" value="Unassembled WGS sequence"/>
</dbReference>
<feature type="chain" id="PRO_5045889658" evidence="1">
    <location>
        <begin position="25"/>
        <end position="128"/>
    </location>
</feature>
<proteinExistence type="predicted"/>
<dbReference type="EMBL" id="JBHTBR010000005">
    <property type="protein sequence ID" value="MFC7292689.1"/>
    <property type="molecule type" value="Genomic_DNA"/>
</dbReference>
<comment type="caution">
    <text evidence="2">The sequence shown here is derived from an EMBL/GenBank/DDBJ whole genome shotgun (WGS) entry which is preliminary data.</text>
</comment>
<protein>
    <submittedName>
        <fullName evidence="2">Uncharacterized protein</fullName>
    </submittedName>
</protein>
<sequence>MLKYIRSAGAVFLLGTSLTSIAHADMPTAYSNANDIQECINPANAIPMITDNGTVTGKYAIPTISANGEINSATIVTHEELLQLSDCSLDSSQSNKPVVHQPDTLIIQGPRPKLEEQEDDNTTLFAMS</sequence>
<evidence type="ECO:0000313" key="3">
    <source>
        <dbReference type="Proteomes" id="UP001596492"/>
    </source>
</evidence>
<evidence type="ECO:0000256" key="1">
    <source>
        <dbReference type="SAM" id="SignalP"/>
    </source>
</evidence>
<keyword evidence="1" id="KW-0732">Signal</keyword>
<evidence type="ECO:0000313" key="2">
    <source>
        <dbReference type="EMBL" id="MFC7292689.1"/>
    </source>
</evidence>
<keyword evidence="3" id="KW-1185">Reference proteome</keyword>
<gene>
    <name evidence="2" type="ORF">ACFQS8_13740</name>
</gene>
<feature type="signal peptide" evidence="1">
    <location>
        <begin position="1"/>
        <end position="24"/>
    </location>
</feature>
<dbReference type="RefSeq" id="WP_382168325.1">
    <property type="nucleotide sequence ID" value="NZ_JBHTBR010000005.1"/>
</dbReference>
<accession>A0ABW2INZ8</accession>
<name>A0ABW2INZ8_9PROT</name>
<organism evidence="2 3">
    <name type="scientific">Hirschia litorea</name>
    <dbReference type="NCBI Taxonomy" id="1199156"/>
    <lineage>
        <taxon>Bacteria</taxon>
        <taxon>Pseudomonadati</taxon>
        <taxon>Pseudomonadota</taxon>
        <taxon>Alphaproteobacteria</taxon>
        <taxon>Hyphomonadales</taxon>
        <taxon>Hyphomonadaceae</taxon>
        <taxon>Hirschia</taxon>
    </lineage>
</organism>